<organism evidence="12 13">
    <name type="scientific">[Clostridium] fimetarium</name>
    <dbReference type="NCBI Taxonomy" id="99656"/>
    <lineage>
        <taxon>Bacteria</taxon>
        <taxon>Bacillati</taxon>
        <taxon>Bacillota</taxon>
        <taxon>Clostridia</taxon>
        <taxon>Lachnospirales</taxon>
        <taxon>Lachnospiraceae</taxon>
    </lineage>
</organism>
<dbReference type="GO" id="GO:0004735">
    <property type="term" value="F:pyrroline-5-carboxylate reductase activity"/>
    <property type="evidence" value="ECO:0007669"/>
    <property type="project" value="UniProtKB-UniRule"/>
</dbReference>
<comment type="similarity">
    <text evidence="1 6 9">Belongs to the pyrroline-5-carboxylate reductase family.</text>
</comment>
<dbReference type="InterPro" id="IPR029036">
    <property type="entry name" value="P5CR_dimer"/>
</dbReference>
<dbReference type="InterPro" id="IPR000304">
    <property type="entry name" value="Pyrroline-COOH_reductase"/>
</dbReference>
<keyword evidence="4 6" id="KW-0560">Oxidoreductase</keyword>
<dbReference type="OrthoDB" id="9805754at2"/>
<protein>
    <recommendedName>
        <fullName evidence="6 7">Pyrroline-5-carboxylate reductase</fullName>
        <shortName evidence="6">P5C reductase</shortName>
        <shortName evidence="6">P5CR</shortName>
        <ecNumber evidence="6 7">1.5.1.2</ecNumber>
    </recommendedName>
    <alternativeName>
        <fullName evidence="6">PCA reductase</fullName>
    </alternativeName>
</protein>
<dbReference type="Pfam" id="PF14748">
    <property type="entry name" value="P5CR_dimer"/>
    <property type="match status" value="1"/>
</dbReference>
<evidence type="ECO:0000256" key="3">
    <source>
        <dbReference type="ARBA" id="ARBA00022857"/>
    </source>
</evidence>
<keyword evidence="13" id="KW-1185">Reference proteome</keyword>
<dbReference type="PIRSF" id="PIRSF000193">
    <property type="entry name" value="Pyrrol-5-carb_rd"/>
    <property type="match status" value="1"/>
</dbReference>
<dbReference type="Gene3D" id="3.40.50.720">
    <property type="entry name" value="NAD(P)-binding Rossmann-like Domain"/>
    <property type="match status" value="1"/>
</dbReference>
<dbReference type="AlphaFoldDB" id="A0A1I0Q1B8"/>
<dbReference type="InterPro" id="IPR028939">
    <property type="entry name" value="P5C_Rdtase_cat_N"/>
</dbReference>
<keyword evidence="6 9" id="KW-0028">Amino-acid biosynthesis</keyword>
<dbReference type="Proteomes" id="UP000199701">
    <property type="component" value="Unassembled WGS sequence"/>
</dbReference>
<dbReference type="FunFam" id="1.10.3730.10:FF:000001">
    <property type="entry name" value="Pyrroline-5-carboxylate reductase"/>
    <property type="match status" value="1"/>
</dbReference>
<keyword evidence="6" id="KW-0963">Cytoplasm</keyword>
<dbReference type="UniPathway" id="UPA00098">
    <property type="reaction ID" value="UER00361"/>
</dbReference>
<feature type="binding site" evidence="8">
    <location>
        <begin position="7"/>
        <end position="12"/>
    </location>
    <ligand>
        <name>NADP(+)</name>
        <dbReference type="ChEBI" id="CHEBI:58349"/>
    </ligand>
</feature>
<dbReference type="PROSITE" id="PS00521">
    <property type="entry name" value="P5CR"/>
    <property type="match status" value="1"/>
</dbReference>
<sequence>MALIGFIGMGNMGYAMLKGALKVFDSSELIFSCPDRARCEAISNETGVNYVESNSECANNAKYIVLAVKPQIYDTVLKNIHNIITHEHVVISIAPGITIDYVTGALGGDARVVRAMPNTPALVGEGMTGISYDSKLFLLTEKDLIQKFFKSFGRVNVLPESLMSAVVCASGSSPAYVYMFIEALADSVVQYGLPRNKAYEMVAQTVLGAAKMVLETGEHPAQLKDNVCSPGGTTIKGVAALEMNGFRSAIFKATDECYQKCNNIK</sequence>
<keyword evidence="2 6" id="KW-0641">Proline biosynthesis</keyword>
<dbReference type="InterPro" id="IPR053790">
    <property type="entry name" value="P5CR-like_CS"/>
</dbReference>
<dbReference type="STRING" id="99656.SAMN05421659_106215"/>
<comment type="catalytic activity">
    <reaction evidence="6 9">
        <text>L-proline + NADP(+) = (S)-1-pyrroline-5-carboxylate + NADPH + 2 H(+)</text>
        <dbReference type="Rhea" id="RHEA:14109"/>
        <dbReference type="ChEBI" id="CHEBI:15378"/>
        <dbReference type="ChEBI" id="CHEBI:17388"/>
        <dbReference type="ChEBI" id="CHEBI:57783"/>
        <dbReference type="ChEBI" id="CHEBI:58349"/>
        <dbReference type="ChEBI" id="CHEBI:60039"/>
        <dbReference type="EC" id="1.5.1.2"/>
    </reaction>
</comment>
<accession>A0A1I0Q1B8</accession>
<dbReference type="GO" id="GO:0005737">
    <property type="term" value="C:cytoplasm"/>
    <property type="evidence" value="ECO:0007669"/>
    <property type="project" value="UniProtKB-SubCell"/>
</dbReference>
<evidence type="ECO:0000256" key="6">
    <source>
        <dbReference type="HAMAP-Rule" id="MF_01925"/>
    </source>
</evidence>
<evidence type="ECO:0000256" key="1">
    <source>
        <dbReference type="ARBA" id="ARBA00005525"/>
    </source>
</evidence>
<dbReference type="GO" id="GO:0055129">
    <property type="term" value="P:L-proline biosynthetic process"/>
    <property type="evidence" value="ECO:0007669"/>
    <property type="project" value="UniProtKB-UniRule"/>
</dbReference>
<evidence type="ECO:0000256" key="5">
    <source>
        <dbReference type="ARBA" id="ARBA00058118"/>
    </source>
</evidence>
<proteinExistence type="inferred from homology"/>
<dbReference type="SUPFAM" id="SSF51735">
    <property type="entry name" value="NAD(P)-binding Rossmann-fold domains"/>
    <property type="match status" value="1"/>
</dbReference>
<dbReference type="EC" id="1.5.1.2" evidence="6 7"/>
<dbReference type="SUPFAM" id="SSF48179">
    <property type="entry name" value="6-phosphogluconate dehydrogenase C-terminal domain-like"/>
    <property type="match status" value="1"/>
</dbReference>
<evidence type="ECO:0000259" key="11">
    <source>
        <dbReference type="Pfam" id="PF14748"/>
    </source>
</evidence>
<dbReference type="InterPro" id="IPR008927">
    <property type="entry name" value="6-PGluconate_DH-like_C_sf"/>
</dbReference>
<dbReference type="Pfam" id="PF03807">
    <property type="entry name" value="F420_oxidored"/>
    <property type="match status" value="1"/>
</dbReference>
<comment type="pathway">
    <text evidence="6 9">Amino-acid biosynthesis; L-proline biosynthesis; L-proline from L-glutamate 5-semialdehyde: step 1/1.</text>
</comment>
<dbReference type="HAMAP" id="MF_01925">
    <property type="entry name" value="P5C_reductase"/>
    <property type="match status" value="1"/>
</dbReference>
<feature type="domain" description="Pyrroline-5-carboxylate reductase catalytic N-terminal" evidence="10">
    <location>
        <begin position="4"/>
        <end position="95"/>
    </location>
</feature>
<evidence type="ECO:0000313" key="13">
    <source>
        <dbReference type="Proteomes" id="UP000199701"/>
    </source>
</evidence>
<evidence type="ECO:0000256" key="2">
    <source>
        <dbReference type="ARBA" id="ARBA00022650"/>
    </source>
</evidence>
<evidence type="ECO:0000256" key="8">
    <source>
        <dbReference type="PIRSR" id="PIRSR000193-1"/>
    </source>
</evidence>
<dbReference type="InterPro" id="IPR036291">
    <property type="entry name" value="NAD(P)-bd_dom_sf"/>
</dbReference>
<evidence type="ECO:0000256" key="9">
    <source>
        <dbReference type="RuleBase" id="RU003903"/>
    </source>
</evidence>
<evidence type="ECO:0000313" key="12">
    <source>
        <dbReference type="EMBL" id="SEW20677.1"/>
    </source>
</evidence>
<comment type="catalytic activity">
    <reaction evidence="6">
        <text>L-proline + NAD(+) = (S)-1-pyrroline-5-carboxylate + NADH + 2 H(+)</text>
        <dbReference type="Rhea" id="RHEA:14105"/>
        <dbReference type="ChEBI" id="CHEBI:15378"/>
        <dbReference type="ChEBI" id="CHEBI:17388"/>
        <dbReference type="ChEBI" id="CHEBI:57540"/>
        <dbReference type="ChEBI" id="CHEBI:57945"/>
        <dbReference type="ChEBI" id="CHEBI:60039"/>
        <dbReference type="EC" id="1.5.1.2"/>
    </reaction>
</comment>
<comment type="subcellular location">
    <subcellularLocation>
        <location evidence="6">Cytoplasm</location>
    </subcellularLocation>
</comment>
<evidence type="ECO:0000256" key="4">
    <source>
        <dbReference type="ARBA" id="ARBA00023002"/>
    </source>
</evidence>
<gene>
    <name evidence="6" type="primary">proC</name>
    <name evidence="12" type="ORF">SAMN05421659_106215</name>
</gene>
<evidence type="ECO:0000256" key="7">
    <source>
        <dbReference type="NCBIfam" id="TIGR00112"/>
    </source>
</evidence>
<evidence type="ECO:0000259" key="10">
    <source>
        <dbReference type="Pfam" id="PF03807"/>
    </source>
</evidence>
<name>A0A1I0Q1B8_9FIRM</name>
<keyword evidence="3 6" id="KW-0521">NADP</keyword>
<comment type="function">
    <text evidence="5 6">Catalyzes the reduction of 1-pyrroline-5-carboxylate (PCA) to L-proline.</text>
</comment>
<feature type="binding site" evidence="8">
    <location>
        <begin position="67"/>
        <end position="70"/>
    </location>
    <ligand>
        <name>NADP(+)</name>
        <dbReference type="ChEBI" id="CHEBI:58349"/>
    </ligand>
</feature>
<feature type="domain" description="Pyrroline-5-carboxylate reductase dimerisation" evidence="11">
    <location>
        <begin position="160"/>
        <end position="262"/>
    </location>
</feature>
<feature type="binding site" evidence="8">
    <location>
        <position position="54"/>
    </location>
    <ligand>
        <name>NADPH</name>
        <dbReference type="ChEBI" id="CHEBI:57783"/>
    </ligand>
</feature>
<dbReference type="EMBL" id="FOJI01000006">
    <property type="protein sequence ID" value="SEW20677.1"/>
    <property type="molecule type" value="Genomic_DNA"/>
</dbReference>
<dbReference type="RefSeq" id="WP_092453438.1">
    <property type="nucleotide sequence ID" value="NZ_FOJI01000006.1"/>
</dbReference>
<dbReference type="Gene3D" id="1.10.3730.10">
    <property type="entry name" value="ProC C-terminal domain-like"/>
    <property type="match status" value="1"/>
</dbReference>
<dbReference type="PANTHER" id="PTHR11645:SF0">
    <property type="entry name" value="PYRROLINE-5-CARBOXYLATE REDUCTASE 3"/>
    <property type="match status" value="1"/>
</dbReference>
<dbReference type="PANTHER" id="PTHR11645">
    <property type="entry name" value="PYRROLINE-5-CARBOXYLATE REDUCTASE"/>
    <property type="match status" value="1"/>
</dbReference>
<reference evidence="12 13" key="1">
    <citation type="submission" date="2016-10" db="EMBL/GenBank/DDBJ databases">
        <authorList>
            <person name="de Groot N.N."/>
        </authorList>
    </citation>
    <scope>NUCLEOTIDE SEQUENCE [LARGE SCALE GENOMIC DNA]</scope>
    <source>
        <strain evidence="12 13">DSM 9179</strain>
    </source>
</reference>
<dbReference type="NCBIfam" id="TIGR00112">
    <property type="entry name" value="proC"/>
    <property type="match status" value="1"/>
</dbReference>